<organism evidence="1 2">
    <name type="scientific">Trichinella spiralis</name>
    <name type="common">Trichina worm</name>
    <dbReference type="NCBI Taxonomy" id="6334"/>
    <lineage>
        <taxon>Eukaryota</taxon>
        <taxon>Metazoa</taxon>
        <taxon>Ecdysozoa</taxon>
        <taxon>Nematoda</taxon>
        <taxon>Enoplea</taxon>
        <taxon>Dorylaimia</taxon>
        <taxon>Trichinellida</taxon>
        <taxon>Trichinellidae</taxon>
        <taxon>Trichinella</taxon>
    </lineage>
</organism>
<name>A0A0V1B2T4_TRISP</name>
<comment type="caution">
    <text evidence="1">The sequence shown here is derived from an EMBL/GenBank/DDBJ whole genome shotgun (WGS) entry which is preliminary data.</text>
</comment>
<reference evidence="1 2" key="1">
    <citation type="submission" date="2015-01" db="EMBL/GenBank/DDBJ databases">
        <title>Evolution of Trichinella species and genotypes.</title>
        <authorList>
            <person name="Korhonen P.K."/>
            <person name="Edoardo P."/>
            <person name="Giuseppe L.R."/>
            <person name="Gasser R.B."/>
        </authorList>
    </citation>
    <scope>NUCLEOTIDE SEQUENCE [LARGE SCALE GENOMIC DNA]</scope>
    <source>
        <strain evidence="1">ISS3</strain>
    </source>
</reference>
<dbReference type="Proteomes" id="UP000054776">
    <property type="component" value="Unassembled WGS sequence"/>
</dbReference>
<evidence type="ECO:0000313" key="1">
    <source>
        <dbReference type="EMBL" id="KRY31295.1"/>
    </source>
</evidence>
<protein>
    <submittedName>
        <fullName evidence="1">Uncharacterized protein</fullName>
    </submittedName>
</protein>
<dbReference type="AlphaFoldDB" id="A0A0V1B2T4"/>
<sequence>MQRQKFACDPAQTLWIATVIVEKRFSIIERALSAVAFHFPNKVTMDDKPMLSELCNIKLEYLSLTVILQTQKYHNRYLLGNLLFKSILNR</sequence>
<evidence type="ECO:0000313" key="2">
    <source>
        <dbReference type="Proteomes" id="UP000054776"/>
    </source>
</evidence>
<proteinExistence type="predicted"/>
<accession>A0A0V1B2T4</accession>
<dbReference type="InParanoid" id="A0A0V1B2T4"/>
<dbReference type="EMBL" id="JYDH01000121">
    <property type="protein sequence ID" value="KRY31295.1"/>
    <property type="molecule type" value="Genomic_DNA"/>
</dbReference>
<keyword evidence="2" id="KW-1185">Reference proteome</keyword>
<gene>
    <name evidence="1" type="ORF">T01_3148</name>
</gene>